<dbReference type="AlphaFoldDB" id="A0A7J8AEW7"/>
<evidence type="ECO:0000313" key="3">
    <source>
        <dbReference type="Proteomes" id="UP000585614"/>
    </source>
</evidence>
<dbReference type="PANTHER" id="PTHR33166">
    <property type="entry name" value="GAG_P30 DOMAIN-CONTAINING PROTEIN"/>
    <property type="match status" value="1"/>
</dbReference>
<gene>
    <name evidence="2" type="ORF">mRhiFer1_008866</name>
</gene>
<organism evidence="2 3">
    <name type="scientific">Rhinolophus ferrumequinum</name>
    <name type="common">Greater horseshoe bat</name>
    <dbReference type="NCBI Taxonomy" id="59479"/>
    <lineage>
        <taxon>Eukaryota</taxon>
        <taxon>Metazoa</taxon>
        <taxon>Chordata</taxon>
        <taxon>Craniata</taxon>
        <taxon>Vertebrata</taxon>
        <taxon>Euteleostomi</taxon>
        <taxon>Mammalia</taxon>
        <taxon>Eutheria</taxon>
        <taxon>Laurasiatheria</taxon>
        <taxon>Chiroptera</taxon>
        <taxon>Yinpterochiroptera</taxon>
        <taxon>Rhinolophoidea</taxon>
        <taxon>Rhinolophidae</taxon>
        <taxon>Rhinolophinae</taxon>
        <taxon>Rhinolophus</taxon>
    </lineage>
</organism>
<accession>A0A7J8AEW7</accession>
<feature type="region of interest" description="Disordered" evidence="1">
    <location>
        <begin position="112"/>
        <end position="145"/>
    </location>
</feature>
<dbReference type="SUPFAM" id="SSF47836">
    <property type="entry name" value="Retroviral matrix proteins"/>
    <property type="match status" value="1"/>
</dbReference>
<protein>
    <submittedName>
        <fullName evidence="2">Uncharacterized protein</fullName>
    </submittedName>
</protein>
<evidence type="ECO:0000256" key="1">
    <source>
        <dbReference type="SAM" id="MobiDB-lite"/>
    </source>
</evidence>
<dbReference type="Gene3D" id="1.10.150.180">
    <property type="entry name" value="Gamma-retroviral matrix domain"/>
    <property type="match status" value="1"/>
</dbReference>
<dbReference type="Proteomes" id="UP000585614">
    <property type="component" value="Unassembled WGS sequence"/>
</dbReference>
<feature type="compositionally biased region" description="Pro residues" evidence="1">
    <location>
        <begin position="125"/>
        <end position="135"/>
    </location>
</feature>
<dbReference type="EMBL" id="JACAGC010000002">
    <property type="protein sequence ID" value="KAF6385042.1"/>
    <property type="molecule type" value="Genomic_DNA"/>
</dbReference>
<dbReference type="InterPro" id="IPR010999">
    <property type="entry name" value="Retrovr_matrix"/>
</dbReference>
<dbReference type="InterPro" id="IPR050462">
    <property type="entry name" value="Retroviral_Gag-Pol_poly"/>
</dbReference>
<evidence type="ECO:0000313" key="2">
    <source>
        <dbReference type="EMBL" id="KAF6385042.1"/>
    </source>
</evidence>
<dbReference type="InterPro" id="IPR036946">
    <property type="entry name" value="G_retro_matrix_sf"/>
</dbReference>
<comment type="caution">
    <text evidence="2">The sequence shown here is derived from an EMBL/GenBank/DDBJ whole genome shotgun (WGS) entry which is preliminary data.</text>
</comment>
<sequence length="152" mass="17325">MGNQPSHAFTPLSGILKHWDKLDPQTLKKRHLVFFCSEVWPKYSLEDGVTWPSEKSINYNIIMQLDLFYRQEGKWSEVLYVQAFFTLRDHPDLCKKCRVDPALLAMLSCLPPPKETPPKGTSPKGTPPKEPPVGPSSPEEDPSTYTHLLIHL</sequence>
<reference evidence="2 3" key="1">
    <citation type="journal article" date="2020" name="Nature">
        <title>Six reference-quality genomes reveal evolution of bat adaptations.</title>
        <authorList>
            <person name="Jebb D."/>
            <person name="Huang Z."/>
            <person name="Pippel M."/>
            <person name="Hughes G.M."/>
            <person name="Lavrichenko K."/>
            <person name="Devanna P."/>
            <person name="Winkler S."/>
            <person name="Jermiin L.S."/>
            <person name="Skirmuntt E.C."/>
            <person name="Katzourakis A."/>
            <person name="Burkitt-Gray L."/>
            <person name="Ray D.A."/>
            <person name="Sullivan K.A.M."/>
            <person name="Roscito J.G."/>
            <person name="Kirilenko B.M."/>
            <person name="Davalos L.M."/>
            <person name="Corthals A.P."/>
            <person name="Power M.L."/>
            <person name="Jones G."/>
            <person name="Ransome R.D."/>
            <person name="Dechmann D.K.N."/>
            <person name="Locatelli A.G."/>
            <person name="Puechmaille S.J."/>
            <person name="Fedrigo O."/>
            <person name="Jarvis E.D."/>
            <person name="Hiller M."/>
            <person name="Vernes S.C."/>
            <person name="Myers E.W."/>
            <person name="Teeling E.C."/>
        </authorList>
    </citation>
    <scope>NUCLEOTIDE SEQUENCE [LARGE SCALE GENOMIC DNA]</scope>
    <source>
        <strain evidence="2">MRhiFer1</strain>
        <tissue evidence="2">Lung</tissue>
    </source>
</reference>
<name>A0A7J8AEW7_RHIFE</name>
<proteinExistence type="predicted"/>